<sequence>MNDMETIESTAIPVEAVEISTPQLSSLRQDVIKDEDWNQGTESLSNASITSTSEVQNSQLALIIQKPNDEIRFLPEESKTWNRKMAEMERMLAGKCEETSQLREEKIASDAEREAQFTALQNKILTLEAQLRTQRMNGNIPCIQLD</sequence>
<keyword evidence="1" id="KW-1185">Reference proteome</keyword>
<name>A0AAF3ERM8_9BILA</name>
<proteinExistence type="predicted"/>
<accession>A0AAF3ERM8</accession>
<dbReference type="AlphaFoldDB" id="A0AAF3ERM8"/>
<evidence type="ECO:0000313" key="1">
    <source>
        <dbReference type="Proteomes" id="UP000887575"/>
    </source>
</evidence>
<evidence type="ECO:0000313" key="2">
    <source>
        <dbReference type="WBParaSite" id="MBELARI_LOCUS16660"/>
    </source>
</evidence>
<dbReference type="Proteomes" id="UP000887575">
    <property type="component" value="Unassembled WGS sequence"/>
</dbReference>
<dbReference type="WBParaSite" id="MBELARI_LOCUS16660">
    <property type="protein sequence ID" value="MBELARI_LOCUS16660"/>
    <property type="gene ID" value="MBELARI_LOCUS16660"/>
</dbReference>
<organism evidence="1 2">
    <name type="scientific">Mesorhabditis belari</name>
    <dbReference type="NCBI Taxonomy" id="2138241"/>
    <lineage>
        <taxon>Eukaryota</taxon>
        <taxon>Metazoa</taxon>
        <taxon>Ecdysozoa</taxon>
        <taxon>Nematoda</taxon>
        <taxon>Chromadorea</taxon>
        <taxon>Rhabditida</taxon>
        <taxon>Rhabditina</taxon>
        <taxon>Rhabditomorpha</taxon>
        <taxon>Rhabditoidea</taxon>
        <taxon>Rhabditidae</taxon>
        <taxon>Mesorhabditinae</taxon>
        <taxon>Mesorhabditis</taxon>
    </lineage>
</organism>
<protein>
    <submittedName>
        <fullName evidence="2">Uncharacterized protein</fullName>
    </submittedName>
</protein>
<reference evidence="2" key="1">
    <citation type="submission" date="2024-02" db="UniProtKB">
        <authorList>
            <consortium name="WormBaseParasite"/>
        </authorList>
    </citation>
    <scope>IDENTIFICATION</scope>
</reference>